<feature type="domain" description="Nucleotide modification associated" evidence="1">
    <location>
        <begin position="12"/>
        <end position="207"/>
    </location>
</feature>
<dbReference type="STRING" id="198628.Dda3937_03176"/>
<dbReference type="KEGG" id="ddd:Dda3937_03176"/>
<dbReference type="eggNOG" id="ENOG502Z8HI">
    <property type="taxonomic scope" value="Bacteria"/>
</dbReference>
<dbReference type="Proteomes" id="UP000006859">
    <property type="component" value="Chromosome"/>
</dbReference>
<dbReference type="InterPro" id="IPR041180">
    <property type="entry name" value="Nmad2"/>
</dbReference>
<gene>
    <name evidence="2" type="ordered locus">Dda3937_03176</name>
</gene>
<dbReference type="AlphaFoldDB" id="E0SC98"/>
<organism evidence="2 3">
    <name type="scientific">Dickeya dadantii (strain 3937)</name>
    <name type="common">Erwinia chrysanthemi (strain 3937)</name>
    <dbReference type="NCBI Taxonomy" id="198628"/>
    <lineage>
        <taxon>Bacteria</taxon>
        <taxon>Pseudomonadati</taxon>
        <taxon>Pseudomonadota</taxon>
        <taxon>Gammaproteobacteria</taxon>
        <taxon>Enterobacterales</taxon>
        <taxon>Pectobacteriaceae</taxon>
        <taxon>Dickeya</taxon>
    </lineage>
</organism>
<keyword evidence="3" id="KW-1185">Reference proteome</keyword>
<evidence type="ECO:0000259" key="1">
    <source>
        <dbReference type="Pfam" id="PF18753"/>
    </source>
</evidence>
<reference evidence="2 3" key="1">
    <citation type="journal article" date="2011" name="J. Bacteriol.">
        <title>Genome sequence of the plant-pathogenic bacterium Dickeya dadantii 3937.</title>
        <authorList>
            <person name="Glasner J.D."/>
            <person name="Yang C.H."/>
            <person name="Reverchon S."/>
            <person name="Hugouvieux-Cotte-Pattat N."/>
            <person name="Condemine G."/>
            <person name="Bohin J.P."/>
            <person name="Van Gijsegem F."/>
            <person name="Yang S."/>
            <person name="Franza T."/>
            <person name="Expert D."/>
            <person name="Plunkett G. III"/>
            <person name="San Francisco M.J."/>
            <person name="Charkowski A.O."/>
            <person name="Py B."/>
            <person name="Bell K."/>
            <person name="Rauscher L."/>
            <person name="Rodriguez-Palenzuela P."/>
            <person name="Toussaint A."/>
            <person name="Holeva M.C."/>
            <person name="He S.Y."/>
            <person name="Douet V."/>
            <person name="Boccara M."/>
            <person name="Blanco C."/>
            <person name="Toth I."/>
            <person name="Anderson B.D."/>
            <person name="Biehl B.S."/>
            <person name="Mau B."/>
            <person name="Flynn S.M."/>
            <person name="Barras F."/>
            <person name="Lindeberg M."/>
            <person name="Birch P.R."/>
            <person name="Tsuyumu S."/>
            <person name="Shi X."/>
            <person name="Hibbing M."/>
            <person name="Yap M.N."/>
            <person name="Carpentier M."/>
            <person name="Dassa E."/>
            <person name="Umehara M."/>
            <person name="Kim J.F."/>
            <person name="Rusch M."/>
            <person name="Soni P."/>
            <person name="Mayhew G.F."/>
            <person name="Fouts D.E."/>
            <person name="Gill S.R."/>
            <person name="Blattner F.R."/>
            <person name="Keen N.T."/>
            <person name="Perna N.T."/>
        </authorList>
    </citation>
    <scope>NUCLEOTIDE SEQUENCE [LARGE SCALE GENOMIC DNA]</scope>
    <source>
        <strain evidence="2 3">3937</strain>
    </source>
</reference>
<sequence>MVVVYPIGGFMQLFSYKMTHDTGFAPNPFGETLTLATCKPHFRLRKRVGQWIAGFTSAALTGEPVGEERLVYLMRIGEKIPIRDYYYDPRFLNKRPGETTEGRCGDNIYCPVIPTATDDEHFELIANPHHDESDKKIDISGRYVLIADEFYYFGKNALAIPAELRPAIPRGQSAHGRLTTGEQVVRFIDYIRHHYSPGRHSWPTWWKDDETSSPCGKACAIKTPPSWDKYTGGAGKKKRC</sequence>
<dbReference type="EMBL" id="CP002038">
    <property type="protein sequence ID" value="ADM99695.1"/>
    <property type="molecule type" value="Genomic_DNA"/>
</dbReference>
<dbReference type="HOGENOM" id="CLU_108029_0_0_6"/>
<evidence type="ECO:0000313" key="2">
    <source>
        <dbReference type="EMBL" id="ADM99695.1"/>
    </source>
</evidence>
<accession>E0SC98</accession>
<protein>
    <recommendedName>
        <fullName evidence="1">Nucleotide modification associated domain-containing protein</fullName>
    </recommendedName>
</protein>
<dbReference type="Pfam" id="PF18753">
    <property type="entry name" value="Nmad2"/>
    <property type="match status" value="1"/>
</dbReference>
<proteinExistence type="predicted"/>
<evidence type="ECO:0000313" key="3">
    <source>
        <dbReference type="Proteomes" id="UP000006859"/>
    </source>
</evidence>
<name>E0SC98_DICD3</name>